<feature type="transmembrane region" description="Helical" evidence="11">
    <location>
        <begin position="572"/>
        <end position="590"/>
    </location>
</feature>
<feature type="transmembrane region" description="Helical" evidence="11">
    <location>
        <begin position="1373"/>
        <end position="1393"/>
    </location>
</feature>
<dbReference type="InterPro" id="IPR034003">
    <property type="entry name" value="ABCG_PDR_2"/>
</dbReference>
<dbReference type="PANTHER" id="PTHR19241">
    <property type="entry name" value="ATP-BINDING CASSETTE TRANSPORTER"/>
    <property type="match status" value="1"/>
</dbReference>
<dbReference type="CDD" id="cd03232">
    <property type="entry name" value="ABCG_PDR_domain2"/>
    <property type="match status" value="1"/>
</dbReference>
<dbReference type="VEuPathDB" id="FungiDB:ASPNIDRAFT2_1086377"/>
<dbReference type="FunFam" id="3.40.50.300:FF:000054">
    <property type="entry name" value="ABC multidrug transporter atrF"/>
    <property type="match status" value="1"/>
</dbReference>
<feature type="transmembrane region" description="Helical" evidence="11">
    <location>
        <begin position="539"/>
        <end position="560"/>
    </location>
</feature>
<feature type="transmembrane region" description="Helical" evidence="11">
    <location>
        <begin position="465"/>
        <end position="483"/>
    </location>
</feature>
<dbReference type="GO" id="GO:0140359">
    <property type="term" value="F:ABC-type transporter activity"/>
    <property type="evidence" value="ECO:0007669"/>
    <property type="project" value="InterPro"/>
</dbReference>
<feature type="transmembrane region" description="Helical" evidence="11">
    <location>
        <begin position="504"/>
        <end position="533"/>
    </location>
</feature>
<evidence type="ECO:0000256" key="7">
    <source>
        <dbReference type="ARBA" id="ARBA00022840"/>
    </source>
</evidence>
<keyword evidence="9 11" id="KW-0472">Membrane</keyword>
<proteinExistence type="inferred from homology"/>
<dbReference type="VEuPathDB" id="FungiDB:An15g01130"/>
<keyword evidence="4" id="KW-1003">Cell membrane</keyword>
<feature type="transmembrane region" description="Helical" evidence="11">
    <location>
        <begin position="1183"/>
        <end position="1209"/>
    </location>
</feature>
<dbReference type="Pfam" id="PF19055">
    <property type="entry name" value="ABC2_membrane_7"/>
    <property type="match status" value="1"/>
</dbReference>
<evidence type="ECO:0000256" key="8">
    <source>
        <dbReference type="ARBA" id="ARBA00022989"/>
    </source>
</evidence>
<comment type="similarity">
    <text evidence="2">Belongs to the ABC transporter superfamily. ABCG family. PDR (TC 3.A.1.205) subfamily.</text>
</comment>
<dbReference type="GO" id="GO:0005524">
    <property type="term" value="F:ATP binding"/>
    <property type="evidence" value="ECO:0007669"/>
    <property type="project" value="UniProtKB-KW"/>
</dbReference>
<evidence type="ECO:0000256" key="4">
    <source>
        <dbReference type="ARBA" id="ARBA00022475"/>
    </source>
</evidence>
<feature type="domain" description="ABC transporter" evidence="12">
    <location>
        <begin position="71"/>
        <end position="321"/>
    </location>
</feature>
<comment type="caution">
    <text evidence="13">The sequence shown here is derived from an EMBL/GenBank/DDBJ whole genome shotgun (WGS) entry which is preliminary data.</text>
</comment>
<evidence type="ECO:0000256" key="1">
    <source>
        <dbReference type="ARBA" id="ARBA00004651"/>
    </source>
</evidence>
<dbReference type="EMBL" id="BCMY01000002">
    <property type="protein sequence ID" value="GAQ36294.1"/>
    <property type="molecule type" value="Genomic_DNA"/>
</dbReference>
<evidence type="ECO:0000259" key="12">
    <source>
        <dbReference type="PROSITE" id="PS50893"/>
    </source>
</evidence>
<dbReference type="InterPro" id="IPR003439">
    <property type="entry name" value="ABC_transporter-like_ATP-bd"/>
</dbReference>
<dbReference type="GO" id="GO:0005886">
    <property type="term" value="C:plasma membrane"/>
    <property type="evidence" value="ECO:0007669"/>
    <property type="project" value="UniProtKB-SubCell"/>
</dbReference>
<name>A0A100I7T6_ASPNG</name>
<feature type="transmembrane region" description="Helical" evidence="11">
    <location>
        <begin position="432"/>
        <end position="453"/>
    </location>
</feature>
<evidence type="ECO:0000256" key="11">
    <source>
        <dbReference type="SAM" id="Phobius"/>
    </source>
</evidence>
<evidence type="ECO:0000256" key="2">
    <source>
        <dbReference type="ARBA" id="ARBA00006012"/>
    </source>
</evidence>
<dbReference type="PROSITE" id="PS00211">
    <property type="entry name" value="ABC_TRANSPORTER_1"/>
    <property type="match status" value="1"/>
</dbReference>
<dbReference type="OrthoDB" id="245989at2759"/>
<dbReference type="InterPro" id="IPR017871">
    <property type="entry name" value="ABC_transporter-like_CS"/>
</dbReference>
<accession>A0A100I7T6</accession>
<keyword evidence="5 11" id="KW-0812">Transmembrane</keyword>
<feature type="domain" description="ABC transporter" evidence="12">
    <location>
        <begin position="777"/>
        <end position="1020"/>
    </location>
</feature>
<feature type="region of interest" description="Disordered" evidence="10">
    <location>
        <begin position="710"/>
        <end position="729"/>
    </location>
</feature>
<dbReference type="Pfam" id="PF06422">
    <property type="entry name" value="PDR_CDR"/>
    <property type="match status" value="1"/>
</dbReference>
<dbReference type="InterPro" id="IPR013525">
    <property type="entry name" value="ABC2_TM"/>
</dbReference>
<feature type="region of interest" description="Disordered" evidence="10">
    <location>
        <begin position="739"/>
        <end position="772"/>
    </location>
</feature>
<dbReference type="SMART" id="SM00382">
    <property type="entry name" value="AAA"/>
    <property type="match status" value="2"/>
</dbReference>
<feature type="transmembrane region" description="Helical" evidence="11">
    <location>
        <begin position="1221"/>
        <end position="1239"/>
    </location>
</feature>
<organism evidence="13 14">
    <name type="scientific">Aspergillus niger</name>
    <dbReference type="NCBI Taxonomy" id="5061"/>
    <lineage>
        <taxon>Eukaryota</taxon>
        <taxon>Fungi</taxon>
        <taxon>Dikarya</taxon>
        <taxon>Ascomycota</taxon>
        <taxon>Pezizomycotina</taxon>
        <taxon>Eurotiomycetes</taxon>
        <taxon>Eurotiomycetidae</taxon>
        <taxon>Eurotiales</taxon>
        <taxon>Aspergillaceae</taxon>
        <taxon>Aspergillus</taxon>
        <taxon>Aspergillus subgen. Circumdati</taxon>
    </lineage>
</organism>
<comment type="subcellular location">
    <subcellularLocation>
        <location evidence="1">Cell membrane</location>
        <topology evidence="1">Multi-pass membrane protein</topology>
    </subcellularLocation>
</comment>
<gene>
    <name evidence="13" type="ORF">ABL_01593</name>
</gene>
<evidence type="ECO:0000256" key="6">
    <source>
        <dbReference type="ARBA" id="ARBA00022741"/>
    </source>
</evidence>
<evidence type="ECO:0000313" key="13">
    <source>
        <dbReference type="EMBL" id="GAQ36294.1"/>
    </source>
</evidence>
<evidence type="ECO:0000256" key="9">
    <source>
        <dbReference type="ARBA" id="ARBA00023136"/>
    </source>
</evidence>
<dbReference type="Gene3D" id="3.40.50.300">
    <property type="entry name" value="P-loop containing nucleotide triphosphate hydrolases"/>
    <property type="match status" value="2"/>
</dbReference>
<evidence type="ECO:0000256" key="10">
    <source>
        <dbReference type="SAM" id="MobiDB-lite"/>
    </source>
</evidence>
<keyword evidence="7" id="KW-0067">ATP-binding</keyword>
<dbReference type="CDD" id="cd03233">
    <property type="entry name" value="ABCG_PDR_domain1"/>
    <property type="match status" value="1"/>
</dbReference>
<sequence length="1403" mass="156378">MVDKGHAGDSGGLVVEKRQPHSIPQDLPIYRPNGRALGVAFDHVTVTGRAQGDRTVLDLPTLLQRIATTPLKVLYTILGNKPKSTRNLVYDVSGVVFPGETMLVLGRPGSGCTTTLKAISSHIDSFEGIQGSVNYAWMTGKDVKKTLRSEVVYSSEDDMHFPTLPVKDTLDFALRLRKPTHNPMSDLEFAEKYTNLLLSSFGILRTKNTIVGDSFIRGVSGGERRRISLAEMMTINPALACWDNPIRGLDSSSALEYLQLLKHMSRSNGMANVVTLYQASESMYQNCFDRTLVLYEGRMIFSGKAQDAKSYFEGLGFYCPQRQTTPDFLTSITSPAERRIRDDYQGPRYLDPDSLAAAFRESSHYLQLQSDIKAYHDLFDGSSTEHDFHQDVRSIRSKFALPNSTEPATIAKQVWVGTKRYYKILWGDRNTFFTIVALCIVNAVITGSGFYHAPKTASGSFERSGALFFAGAYFCLNALTEVVKTVNARSILLKQHDFGFIHPVAYAVIQTLADIPSALIQTTVFSCCYYFIIGLSLSASQFFIFVLICFIHYSAISSMFRMIGAWSPSLNVSHLLAGCALPVACLYSGYAPPVPTMHRWGSWIRRITPTPYAIEALMGNEFYNIVLQCTPSQLIPSGPGYNDLNHQACPMSGAKSGSAKVAGSIYLQETYDFTRSHLWRNFGIILAMWFLYMVLTAVGLVLMTRDSKGGGGPVFKRTRKGEPDTLQQENTRIDDIEKQMPVSSARNSLTMSESTTRDNSDSTSQVSRPTEENNFNFTFNNLNYFVGPSSDEKQLLNNVCGYVKPGQLTALMGASGAGKTTLLDNLSQRKAEGRTTGDICVNGSSPGPSFARSCGFCMQQDIHEPNATVREAFQFSAILRQASDVPKQEKLDYAEYIISLLELEHLADALIGTTGDGQLNVEERKRVTIGVELAARPSALLFLDEPTSGLDSQAAFSIVSFLRKIAAEGIPIVCTIHQPSGVLFEMFDHVLLLAPGGRTIYFGETGTHASTIGSYFARHGAVMAPEDNPAEFIISAVAKGDRDWPQTWIDSPESAILQEQILKLNAAKAPAPDGPVQKGSRQYALPLYAQTIILMHRHWRSVWRSGQYNFGRLAKSIFFQLFVSFTFFHVSNSPAGLQNHMLGILLSTWVIPTLAVDIQAIWFEKWSIFEARERNGIYDFRALLTALIAVELPWVIIIFTLIFFCTYWTFGFFSTPSIAGFVYFMYLLLSIFGLGFSYLMASLFHNGTMAGYANSLFWVVLLMFSGAANPRSALNSFYHPWLFWADPLTFFFEPTVSTVLHGVNVTCGSSDLAVFNPPSGQTCGQYLKDYMERNPGYLENPAATQNCGYCKYSLGDDYAKTLNYYYADRWRDWAVFLGFCITNYILVYLVTWIHRVKMRQWRK</sequence>
<dbReference type="VEuPathDB" id="FungiDB:M747DRAFT_180508"/>
<dbReference type="InterPro" id="IPR010929">
    <property type="entry name" value="PDR_CDR_ABC"/>
</dbReference>
<dbReference type="InterPro" id="IPR034001">
    <property type="entry name" value="ABCG_PDR_1"/>
</dbReference>
<evidence type="ECO:0000256" key="5">
    <source>
        <dbReference type="ARBA" id="ARBA00022692"/>
    </source>
</evidence>
<dbReference type="OMA" id="FRRDIPY"/>
<dbReference type="PROSITE" id="PS50893">
    <property type="entry name" value="ABC_TRANSPORTER_2"/>
    <property type="match status" value="2"/>
</dbReference>
<evidence type="ECO:0000313" key="14">
    <source>
        <dbReference type="Proteomes" id="UP000068243"/>
    </source>
</evidence>
<keyword evidence="6" id="KW-0547">Nucleotide-binding</keyword>
<dbReference type="InterPro" id="IPR003593">
    <property type="entry name" value="AAA+_ATPase"/>
</dbReference>
<keyword evidence="3" id="KW-0813">Transport</keyword>
<dbReference type="GO" id="GO:0016887">
    <property type="term" value="F:ATP hydrolysis activity"/>
    <property type="evidence" value="ECO:0007669"/>
    <property type="project" value="InterPro"/>
</dbReference>
<feature type="transmembrane region" description="Helical" evidence="11">
    <location>
        <begin position="1142"/>
        <end position="1163"/>
    </location>
</feature>
<dbReference type="Pfam" id="PF00005">
    <property type="entry name" value="ABC_tran"/>
    <property type="match status" value="2"/>
</dbReference>
<dbReference type="VEuPathDB" id="FungiDB:ATCC64974_31840"/>
<feature type="compositionally biased region" description="Polar residues" evidence="10">
    <location>
        <begin position="741"/>
        <end position="754"/>
    </location>
</feature>
<reference evidence="14" key="1">
    <citation type="journal article" date="2016" name="Genome Announc.">
        <title>Draft genome sequence of Aspergillus niger strain An76.</title>
        <authorList>
            <person name="Gong W."/>
            <person name="Cheng Z."/>
            <person name="Zhang H."/>
            <person name="Liu L."/>
            <person name="Gao P."/>
            <person name="Wang L."/>
        </authorList>
    </citation>
    <scope>NUCLEOTIDE SEQUENCE [LARGE SCALE GENOMIC DNA]</scope>
    <source>
        <strain evidence="14">An76</strain>
    </source>
</reference>
<dbReference type="SUPFAM" id="SSF52540">
    <property type="entry name" value="P-loop containing nucleoside triphosphate hydrolases"/>
    <property type="match status" value="2"/>
</dbReference>
<feature type="transmembrane region" description="Helical" evidence="11">
    <location>
        <begin position="1251"/>
        <end position="1268"/>
    </location>
</feature>
<feature type="transmembrane region" description="Helical" evidence="11">
    <location>
        <begin position="682"/>
        <end position="703"/>
    </location>
</feature>
<dbReference type="InterPro" id="IPR043926">
    <property type="entry name" value="ABCG_dom"/>
</dbReference>
<keyword evidence="8 11" id="KW-1133">Transmembrane helix</keyword>
<dbReference type="Pfam" id="PF01061">
    <property type="entry name" value="ABC2_membrane"/>
    <property type="match status" value="2"/>
</dbReference>
<evidence type="ECO:0000256" key="3">
    <source>
        <dbReference type="ARBA" id="ARBA00022448"/>
    </source>
</evidence>
<dbReference type="InterPro" id="IPR027417">
    <property type="entry name" value="P-loop_NTPase"/>
</dbReference>
<protein>
    <submittedName>
        <fullName evidence="13">Pc16g05880</fullName>
    </submittedName>
</protein>
<dbReference type="Proteomes" id="UP000068243">
    <property type="component" value="Unassembled WGS sequence"/>
</dbReference>